<dbReference type="AlphaFoldDB" id="A0A5N5TFW7"/>
<evidence type="ECO:0000256" key="1">
    <source>
        <dbReference type="SAM" id="MobiDB-lite"/>
    </source>
</evidence>
<sequence>MWFQNQSQPLQSETPHLYNTESFTAYHANQYFPQTSSEQASISNNTNSSQNQWSYLNPSYASVDSSSCQKSLSHYNDSKESSQNPYTSDPKVNLDSGKGDFERECENFIFHCRTMGNKKESRTTESRSNSYSGSSPVCSEKRSRSPSTKHHKSYSQERNPKRVRASSSTSRHHKVKKSKKKRVKYGNSSVSPSKSRDYHNQHFSWFSSDSDTDNEKYVKLYKSIEKTALKTIIKEISKYLTGHRVLKRKP</sequence>
<accession>A0A5N5TFW7</accession>
<organism evidence="2 3">
    <name type="scientific">Armadillidium nasatum</name>
    <dbReference type="NCBI Taxonomy" id="96803"/>
    <lineage>
        <taxon>Eukaryota</taxon>
        <taxon>Metazoa</taxon>
        <taxon>Ecdysozoa</taxon>
        <taxon>Arthropoda</taxon>
        <taxon>Crustacea</taxon>
        <taxon>Multicrustacea</taxon>
        <taxon>Malacostraca</taxon>
        <taxon>Eumalacostraca</taxon>
        <taxon>Peracarida</taxon>
        <taxon>Isopoda</taxon>
        <taxon>Oniscidea</taxon>
        <taxon>Crinocheta</taxon>
        <taxon>Armadillidiidae</taxon>
        <taxon>Armadillidium</taxon>
    </lineage>
</organism>
<feature type="region of interest" description="Disordered" evidence="1">
    <location>
        <begin position="117"/>
        <end position="196"/>
    </location>
</feature>
<feature type="compositionally biased region" description="Polar residues" evidence="1">
    <location>
        <begin position="126"/>
        <end position="137"/>
    </location>
</feature>
<protein>
    <submittedName>
        <fullName evidence="2">Uncharacterized protein</fullName>
    </submittedName>
</protein>
<keyword evidence="3" id="KW-1185">Reference proteome</keyword>
<evidence type="ECO:0000313" key="3">
    <source>
        <dbReference type="Proteomes" id="UP000326759"/>
    </source>
</evidence>
<dbReference type="EMBL" id="SEYY01001197">
    <property type="protein sequence ID" value="KAB7505546.1"/>
    <property type="molecule type" value="Genomic_DNA"/>
</dbReference>
<dbReference type="Proteomes" id="UP000326759">
    <property type="component" value="Unassembled WGS sequence"/>
</dbReference>
<reference evidence="2 3" key="1">
    <citation type="journal article" date="2019" name="PLoS Biol.">
        <title>Sex chromosomes control vertical transmission of feminizing Wolbachia symbionts in an isopod.</title>
        <authorList>
            <person name="Becking T."/>
            <person name="Chebbi M.A."/>
            <person name="Giraud I."/>
            <person name="Moumen B."/>
            <person name="Laverre T."/>
            <person name="Caubet Y."/>
            <person name="Peccoud J."/>
            <person name="Gilbert C."/>
            <person name="Cordaux R."/>
        </authorList>
    </citation>
    <scope>NUCLEOTIDE SEQUENCE [LARGE SCALE GENOMIC DNA]</scope>
    <source>
        <strain evidence="2">ANa2</strain>
        <tissue evidence="2">Whole body excluding digestive tract and cuticle</tissue>
    </source>
</reference>
<feature type="compositionally biased region" description="Basic residues" evidence="1">
    <location>
        <begin position="170"/>
        <end position="184"/>
    </location>
</feature>
<comment type="caution">
    <text evidence="2">The sequence shown here is derived from an EMBL/GenBank/DDBJ whole genome shotgun (WGS) entry which is preliminary data.</text>
</comment>
<name>A0A5N5TFW7_9CRUS</name>
<feature type="region of interest" description="Disordered" evidence="1">
    <location>
        <begin position="70"/>
        <end position="98"/>
    </location>
</feature>
<proteinExistence type="predicted"/>
<feature type="compositionally biased region" description="Polar residues" evidence="1">
    <location>
        <begin position="70"/>
        <end position="87"/>
    </location>
</feature>
<gene>
    <name evidence="2" type="ORF">Anas_07621</name>
</gene>
<dbReference type="OrthoDB" id="10378352at2759"/>
<evidence type="ECO:0000313" key="2">
    <source>
        <dbReference type="EMBL" id="KAB7505546.1"/>
    </source>
</evidence>